<dbReference type="InterPro" id="IPR026103">
    <property type="entry name" value="HARBI1_animal"/>
</dbReference>
<dbReference type="GO" id="GO:0004518">
    <property type="term" value="F:nuclease activity"/>
    <property type="evidence" value="ECO:0007669"/>
    <property type="project" value="UniProtKB-KW"/>
</dbReference>
<accession>A0A653CUL0</accession>
<evidence type="ECO:0000256" key="5">
    <source>
        <dbReference type="ARBA" id="ARBA00015519"/>
    </source>
</evidence>
<name>A0A653CUL0_CALMS</name>
<dbReference type="AlphaFoldDB" id="A0A653CUL0"/>
<keyword evidence="10" id="KW-0539">Nucleus</keyword>
<keyword evidence="6" id="KW-0963">Cytoplasm</keyword>
<keyword evidence="9" id="KW-0378">Hydrolase</keyword>
<evidence type="ECO:0000256" key="11">
    <source>
        <dbReference type="ARBA" id="ARBA00030126"/>
    </source>
</evidence>
<evidence type="ECO:0000256" key="8">
    <source>
        <dbReference type="ARBA" id="ARBA00022723"/>
    </source>
</evidence>
<dbReference type="Pfam" id="PF13359">
    <property type="entry name" value="DDE_Tnp_4"/>
    <property type="match status" value="1"/>
</dbReference>
<dbReference type="GO" id="GO:0005737">
    <property type="term" value="C:cytoplasm"/>
    <property type="evidence" value="ECO:0007669"/>
    <property type="project" value="UniProtKB-SubCell"/>
</dbReference>
<evidence type="ECO:0000259" key="13">
    <source>
        <dbReference type="Pfam" id="PF13359"/>
    </source>
</evidence>
<dbReference type="GO" id="GO:0046872">
    <property type="term" value="F:metal ion binding"/>
    <property type="evidence" value="ECO:0007669"/>
    <property type="project" value="UniProtKB-KW"/>
</dbReference>
<comment type="similarity">
    <text evidence="4">Belongs to the HARBI1 family.</text>
</comment>
<comment type="cofactor">
    <cofactor evidence="1">
        <name>a divalent metal cation</name>
        <dbReference type="ChEBI" id="CHEBI:60240"/>
    </cofactor>
</comment>
<evidence type="ECO:0000256" key="4">
    <source>
        <dbReference type="ARBA" id="ARBA00006958"/>
    </source>
</evidence>
<dbReference type="InterPro" id="IPR045249">
    <property type="entry name" value="HARBI1-like"/>
</dbReference>
<reference evidence="14 15" key="1">
    <citation type="submission" date="2019-01" db="EMBL/GenBank/DDBJ databases">
        <authorList>
            <person name="Sayadi A."/>
        </authorList>
    </citation>
    <scope>NUCLEOTIDE SEQUENCE [LARGE SCALE GENOMIC DNA]</scope>
</reference>
<dbReference type="PANTHER" id="PTHR22930">
    <property type="match status" value="1"/>
</dbReference>
<evidence type="ECO:0000313" key="14">
    <source>
        <dbReference type="EMBL" id="VEN51369.1"/>
    </source>
</evidence>
<keyword evidence="7" id="KW-0540">Nuclease</keyword>
<dbReference type="OrthoDB" id="2415966at2759"/>
<evidence type="ECO:0000256" key="12">
    <source>
        <dbReference type="ARBA" id="ARBA00045850"/>
    </source>
</evidence>
<evidence type="ECO:0000256" key="2">
    <source>
        <dbReference type="ARBA" id="ARBA00004123"/>
    </source>
</evidence>
<dbReference type="EMBL" id="CAACVG010008879">
    <property type="protein sequence ID" value="VEN51369.1"/>
    <property type="molecule type" value="Genomic_DNA"/>
</dbReference>
<gene>
    <name evidence="14" type="ORF">CALMAC_LOCUS11851</name>
</gene>
<dbReference type="GO" id="GO:0016787">
    <property type="term" value="F:hydrolase activity"/>
    <property type="evidence" value="ECO:0007669"/>
    <property type="project" value="UniProtKB-KW"/>
</dbReference>
<evidence type="ECO:0000256" key="9">
    <source>
        <dbReference type="ARBA" id="ARBA00022801"/>
    </source>
</evidence>
<evidence type="ECO:0000256" key="6">
    <source>
        <dbReference type="ARBA" id="ARBA00022490"/>
    </source>
</evidence>
<keyword evidence="8" id="KW-0479">Metal-binding</keyword>
<organism evidence="14 15">
    <name type="scientific">Callosobruchus maculatus</name>
    <name type="common">Southern cowpea weevil</name>
    <name type="synonym">Pulse bruchid</name>
    <dbReference type="NCBI Taxonomy" id="64391"/>
    <lineage>
        <taxon>Eukaryota</taxon>
        <taxon>Metazoa</taxon>
        <taxon>Ecdysozoa</taxon>
        <taxon>Arthropoda</taxon>
        <taxon>Hexapoda</taxon>
        <taxon>Insecta</taxon>
        <taxon>Pterygota</taxon>
        <taxon>Neoptera</taxon>
        <taxon>Endopterygota</taxon>
        <taxon>Coleoptera</taxon>
        <taxon>Polyphaga</taxon>
        <taxon>Cucujiformia</taxon>
        <taxon>Chrysomeloidea</taxon>
        <taxon>Chrysomelidae</taxon>
        <taxon>Bruchinae</taxon>
        <taxon>Bruchini</taxon>
        <taxon>Callosobruchus</taxon>
    </lineage>
</organism>
<evidence type="ECO:0000256" key="1">
    <source>
        <dbReference type="ARBA" id="ARBA00001968"/>
    </source>
</evidence>
<comment type="function">
    <text evidence="12">Transposase-derived protein that may have nuclease activity. Does not have transposase activity.</text>
</comment>
<evidence type="ECO:0000256" key="3">
    <source>
        <dbReference type="ARBA" id="ARBA00004496"/>
    </source>
</evidence>
<dbReference type="GO" id="GO:0005634">
    <property type="term" value="C:nucleus"/>
    <property type="evidence" value="ECO:0007669"/>
    <property type="project" value="UniProtKB-SubCell"/>
</dbReference>
<proteinExistence type="inferred from homology"/>
<evidence type="ECO:0000256" key="10">
    <source>
        <dbReference type="ARBA" id="ARBA00023242"/>
    </source>
</evidence>
<keyword evidence="15" id="KW-1185">Reference proteome</keyword>
<feature type="domain" description="DDE Tnp4" evidence="13">
    <location>
        <begin position="144"/>
        <end position="305"/>
    </location>
</feature>
<comment type="subcellular location">
    <subcellularLocation>
        <location evidence="3">Cytoplasm</location>
    </subcellularLocation>
    <subcellularLocation>
        <location evidence="2">Nucleus</location>
    </subcellularLocation>
</comment>
<dbReference type="PANTHER" id="PTHR22930:SF289">
    <property type="entry name" value="DDE TNP4 DOMAIN-CONTAINING PROTEIN-RELATED"/>
    <property type="match status" value="1"/>
</dbReference>
<dbReference type="PRINTS" id="PR02086">
    <property type="entry name" value="PUTNUCHARBI1"/>
</dbReference>
<protein>
    <recommendedName>
        <fullName evidence="5">Putative nuclease HARBI1</fullName>
    </recommendedName>
    <alternativeName>
        <fullName evidence="11">Harbinger transposase-derived nuclease</fullName>
    </alternativeName>
</protein>
<dbReference type="Proteomes" id="UP000410492">
    <property type="component" value="Unassembled WGS sequence"/>
</dbReference>
<sequence length="372" mass="43370">MLDAEEHFPEPHRVVLRDPLTQLSEIQFKKLFRLTKQTFRYVLDRIRVHLDEPVKSTDLYPELMLLTALKFFGSGSYQQDIGYNYCLGISQSSVSRCIHKIIEVFNKQEVMDAFIKFPHTIPELNNIRRQLFLKHNIPGIIGCIDCTHVALFPPKINDPSFPEYLYINRKGYHSINVQLVCDDKLEIMNVCARYPGSNHDSYIWNSCNLKNVLQNLHEAGHTDYFLLGDSGYALRSWLLTPITPEPNPNTPESHYNSAHKRIRSTIERCNGVLKMRFRCLFKHRVLHYDPDTACKIINTCCILHNICLRLNDPHFEDHEYDDEDIIDYGVYDNQQADIGELVLNVGRANPQLQAGLRQRNKIVNIFRGRQNW</sequence>
<evidence type="ECO:0000313" key="15">
    <source>
        <dbReference type="Proteomes" id="UP000410492"/>
    </source>
</evidence>
<dbReference type="InterPro" id="IPR027806">
    <property type="entry name" value="HARBI1_dom"/>
</dbReference>
<evidence type="ECO:0000256" key="7">
    <source>
        <dbReference type="ARBA" id="ARBA00022722"/>
    </source>
</evidence>